<sequence>MYHKLKKSKVFIHLKKKTDIIEEDFKPIKKLIGEAFKIIDNVSSLHRNKARHQKSSLSGAKRTMMI</sequence>
<reference evidence="2 4" key="2">
    <citation type="journal article" date="2018" name="Plant J.">
        <title>The Physcomitrella patens chromosome-scale assembly reveals moss genome structure and evolution.</title>
        <authorList>
            <person name="Lang D."/>
            <person name="Ullrich K.K."/>
            <person name="Murat F."/>
            <person name="Fuchs J."/>
            <person name="Jenkins J."/>
            <person name="Haas F.B."/>
            <person name="Piednoel M."/>
            <person name="Gundlach H."/>
            <person name="Van Bel M."/>
            <person name="Meyberg R."/>
            <person name="Vives C."/>
            <person name="Morata J."/>
            <person name="Symeonidi A."/>
            <person name="Hiss M."/>
            <person name="Muchero W."/>
            <person name="Kamisugi Y."/>
            <person name="Saleh O."/>
            <person name="Blanc G."/>
            <person name="Decker E.L."/>
            <person name="van Gessel N."/>
            <person name="Grimwood J."/>
            <person name="Hayes R.D."/>
            <person name="Graham S.W."/>
            <person name="Gunter L.E."/>
            <person name="McDaniel S.F."/>
            <person name="Hoernstein S.N.W."/>
            <person name="Larsson A."/>
            <person name="Li F.W."/>
            <person name="Perroud P.F."/>
            <person name="Phillips J."/>
            <person name="Ranjan P."/>
            <person name="Rokshar D.S."/>
            <person name="Rothfels C.J."/>
            <person name="Schneider L."/>
            <person name="Shu S."/>
            <person name="Stevenson D.W."/>
            <person name="Thummler F."/>
            <person name="Tillich M."/>
            <person name="Villarreal Aguilar J.C."/>
            <person name="Widiez T."/>
            <person name="Wong G.K."/>
            <person name="Wymore A."/>
            <person name="Zhang Y."/>
            <person name="Zimmer A.D."/>
            <person name="Quatrano R.S."/>
            <person name="Mayer K.F.X."/>
            <person name="Goodstein D."/>
            <person name="Casacuberta J.M."/>
            <person name="Vandepoele K."/>
            <person name="Reski R."/>
            <person name="Cuming A.C."/>
            <person name="Tuskan G.A."/>
            <person name="Maumus F."/>
            <person name="Salse J."/>
            <person name="Schmutz J."/>
            <person name="Rensing S.A."/>
        </authorList>
    </citation>
    <scope>NUCLEOTIDE SEQUENCE [LARGE SCALE GENOMIC DNA]</scope>
    <source>
        <strain evidence="3 4">cv. Gransden 2004</strain>
    </source>
</reference>
<evidence type="ECO:0000313" key="2">
    <source>
        <dbReference type="EMBL" id="PNR54530.1"/>
    </source>
</evidence>
<reference evidence="2 4" key="1">
    <citation type="journal article" date="2008" name="Science">
        <title>The Physcomitrella genome reveals evolutionary insights into the conquest of land by plants.</title>
        <authorList>
            <person name="Rensing S."/>
            <person name="Lang D."/>
            <person name="Zimmer A."/>
            <person name="Terry A."/>
            <person name="Salamov A."/>
            <person name="Shapiro H."/>
            <person name="Nishiyama T."/>
            <person name="Perroud P.-F."/>
            <person name="Lindquist E."/>
            <person name="Kamisugi Y."/>
            <person name="Tanahashi T."/>
            <person name="Sakakibara K."/>
            <person name="Fujita T."/>
            <person name="Oishi K."/>
            <person name="Shin-I T."/>
            <person name="Kuroki Y."/>
            <person name="Toyoda A."/>
            <person name="Suzuki Y."/>
            <person name="Hashimoto A."/>
            <person name="Yamaguchi K."/>
            <person name="Sugano A."/>
            <person name="Kohara Y."/>
            <person name="Fujiyama A."/>
            <person name="Anterola A."/>
            <person name="Aoki S."/>
            <person name="Ashton N."/>
            <person name="Barbazuk W.B."/>
            <person name="Barker E."/>
            <person name="Bennetzen J."/>
            <person name="Bezanilla M."/>
            <person name="Blankenship R."/>
            <person name="Cho S.H."/>
            <person name="Dutcher S."/>
            <person name="Estelle M."/>
            <person name="Fawcett J.A."/>
            <person name="Gundlach H."/>
            <person name="Hanada K."/>
            <person name="Heyl A."/>
            <person name="Hicks K.A."/>
            <person name="Hugh J."/>
            <person name="Lohr M."/>
            <person name="Mayer K."/>
            <person name="Melkozernov A."/>
            <person name="Murata T."/>
            <person name="Nelson D."/>
            <person name="Pils B."/>
            <person name="Prigge M."/>
            <person name="Reiss B."/>
            <person name="Renner T."/>
            <person name="Rombauts S."/>
            <person name="Rushton P."/>
            <person name="Sanderfoot A."/>
            <person name="Schween G."/>
            <person name="Shiu S.-H."/>
            <person name="Stueber K."/>
            <person name="Theodoulou F.L."/>
            <person name="Tu H."/>
            <person name="Van de Peer Y."/>
            <person name="Verrier P.J."/>
            <person name="Waters E."/>
            <person name="Wood A."/>
            <person name="Yang L."/>
            <person name="Cove D."/>
            <person name="Cuming A."/>
            <person name="Hasebe M."/>
            <person name="Lucas S."/>
            <person name="Mishler D.B."/>
            <person name="Reski R."/>
            <person name="Grigoriev I."/>
            <person name="Quatrano R.S."/>
            <person name="Boore J.L."/>
        </authorList>
    </citation>
    <scope>NUCLEOTIDE SEQUENCE [LARGE SCALE GENOMIC DNA]</scope>
    <source>
        <strain evidence="3 4">cv. Gransden 2004</strain>
    </source>
</reference>
<dbReference type="AlphaFoldDB" id="A0A2K1KL75"/>
<evidence type="ECO:0000313" key="3">
    <source>
        <dbReference type="EnsemblPlants" id="Pp3c5_26800V3.1"/>
    </source>
</evidence>
<protein>
    <submittedName>
        <fullName evidence="2 3">Uncharacterized protein</fullName>
    </submittedName>
</protein>
<dbReference type="GO" id="GO:0006412">
    <property type="term" value="P:translation"/>
    <property type="evidence" value="ECO:0007669"/>
    <property type="project" value="InterPro"/>
</dbReference>
<keyword evidence="4" id="KW-1185">Reference proteome</keyword>
<name>A0A2K1KL75_PHYPA</name>
<dbReference type="EnsemblPlants" id="Pp3c5_26800V3.1">
    <property type="protein sequence ID" value="Pp3c5_26800V3.1"/>
    <property type="gene ID" value="Pp3c5_26800"/>
</dbReference>
<dbReference type="GO" id="GO:0003723">
    <property type="term" value="F:RNA binding"/>
    <property type="evidence" value="ECO:0007669"/>
    <property type="project" value="InterPro"/>
</dbReference>
<accession>A0A2K1KL75</accession>
<proteinExistence type="predicted"/>
<reference evidence="3" key="3">
    <citation type="submission" date="2020-12" db="UniProtKB">
        <authorList>
            <consortium name="EnsemblPlants"/>
        </authorList>
    </citation>
    <scope>IDENTIFICATION</scope>
</reference>
<dbReference type="SUPFAM" id="SSF46992">
    <property type="entry name" value="Ribosomal protein S20"/>
    <property type="match status" value="1"/>
</dbReference>
<organism evidence="2">
    <name type="scientific">Physcomitrium patens</name>
    <name type="common">Spreading-leaved earth moss</name>
    <name type="synonym">Physcomitrella patens</name>
    <dbReference type="NCBI Taxonomy" id="3218"/>
    <lineage>
        <taxon>Eukaryota</taxon>
        <taxon>Viridiplantae</taxon>
        <taxon>Streptophyta</taxon>
        <taxon>Embryophyta</taxon>
        <taxon>Bryophyta</taxon>
        <taxon>Bryophytina</taxon>
        <taxon>Bryopsida</taxon>
        <taxon>Funariidae</taxon>
        <taxon>Funariales</taxon>
        <taxon>Funariaceae</taxon>
        <taxon>Physcomitrium</taxon>
    </lineage>
</organism>
<dbReference type="EMBL" id="ABEU02000005">
    <property type="protein sequence ID" value="PNR54530.1"/>
    <property type="molecule type" value="Genomic_DNA"/>
</dbReference>
<dbReference type="GO" id="GO:0005840">
    <property type="term" value="C:ribosome"/>
    <property type="evidence" value="ECO:0007669"/>
    <property type="project" value="InterPro"/>
</dbReference>
<dbReference type="Gramene" id="Pp3c5_26800V3.1">
    <property type="protein sequence ID" value="Pp3c5_26800V3.1"/>
    <property type="gene ID" value="Pp3c5_26800"/>
</dbReference>
<evidence type="ECO:0000313" key="4">
    <source>
        <dbReference type="Proteomes" id="UP000006727"/>
    </source>
</evidence>
<dbReference type="Proteomes" id="UP000006727">
    <property type="component" value="Chromosome 5"/>
</dbReference>
<feature type="region of interest" description="Disordered" evidence="1">
    <location>
        <begin position="47"/>
        <end position="66"/>
    </location>
</feature>
<dbReference type="GO" id="GO:0003735">
    <property type="term" value="F:structural constituent of ribosome"/>
    <property type="evidence" value="ECO:0007669"/>
    <property type="project" value="InterPro"/>
</dbReference>
<gene>
    <name evidence="2" type="ORF">PHYPA_008207</name>
</gene>
<evidence type="ECO:0000256" key="1">
    <source>
        <dbReference type="SAM" id="MobiDB-lite"/>
    </source>
</evidence>
<dbReference type="Gene3D" id="1.20.58.110">
    <property type="entry name" value="Ribosomal protein S20"/>
    <property type="match status" value="1"/>
</dbReference>
<dbReference type="InterPro" id="IPR036510">
    <property type="entry name" value="Ribosomal_bS20_sf"/>
</dbReference>
<dbReference type="InParanoid" id="A0A2K1KL75"/>